<reference evidence="6 7" key="1">
    <citation type="submission" date="2020-07" db="EMBL/GenBank/DDBJ databases">
        <title>Genomic Encyclopedia of Type Strains, Phase IV (KMG-IV): sequencing the most valuable type-strain genomes for metagenomic binning, comparative biology and taxonomic classification.</title>
        <authorList>
            <person name="Goeker M."/>
        </authorList>
    </citation>
    <scope>NUCLEOTIDE SEQUENCE [LARGE SCALE GENOMIC DNA]</scope>
    <source>
        <strain evidence="6 7">DSM 17721</strain>
    </source>
</reference>
<dbReference type="InterPro" id="IPR036388">
    <property type="entry name" value="WH-like_DNA-bd_sf"/>
</dbReference>
<protein>
    <submittedName>
        <fullName evidence="6">CRP-like cAMP-binding protein</fullName>
    </submittedName>
</protein>
<feature type="domain" description="Cyclic nucleotide-binding" evidence="4">
    <location>
        <begin position="17"/>
        <end position="120"/>
    </location>
</feature>
<keyword evidence="1" id="KW-0805">Transcription regulation</keyword>
<dbReference type="GO" id="GO:0006355">
    <property type="term" value="P:regulation of DNA-templated transcription"/>
    <property type="evidence" value="ECO:0007669"/>
    <property type="project" value="InterPro"/>
</dbReference>
<dbReference type="InterPro" id="IPR012318">
    <property type="entry name" value="HTH_CRP"/>
</dbReference>
<feature type="domain" description="HTH crp-type" evidence="5">
    <location>
        <begin position="151"/>
        <end position="216"/>
    </location>
</feature>
<evidence type="ECO:0000256" key="3">
    <source>
        <dbReference type="ARBA" id="ARBA00023163"/>
    </source>
</evidence>
<dbReference type="SMART" id="SM00419">
    <property type="entry name" value="HTH_CRP"/>
    <property type="match status" value="1"/>
</dbReference>
<evidence type="ECO:0000256" key="1">
    <source>
        <dbReference type="ARBA" id="ARBA00023015"/>
    </source>
</evidence>
<dbReference type="Gene3D" id="1.10.10.10">
    <property type="entry name" value="Winged helix-like DNA-binding domain superfamily/Winged helix DNA-binding domain"/>
    <property type="match status" value="1"/>
</dbReference>
<organism evidence="6 7">
    <name type="scientific">Desulfosalsimonas propionicica</name>
    <dbReference type="NCBI Taxonomy" id="332175"/>
    <lineage>
        <taxon>Bacteria</taxon>
        <taxon>Pseudomonadati</taxon>
        <taxon>Thermodesulfobacteriota</taxon>
        <taxon>Desulfobacteria</taxon>
        <taxon>Desulfobacterales</taxon>
        <taxon>Desulfosalsimonadaceae</taxon>
        <taxon>Desulfosalsimonas</taxon>
    </lineage>
</organism>
<dbReference type="InterPro" id="IPR036390">
    <property type="entry name" value="WH_DNA-bd_sf"/>
</dbReference>
<dbReference type="RefSeq" id="WP_181552857.1">
    <property type="nucleotide sequence ID" value="NZ_JACDUS010000022.1"/>
</dbReference>
<keyword evidence="7" id="KW-1185">Reference proteome</keyword>
<accession>A0A7W0CCT3</accession>
<dbReference type="InterPro" id="IPR018490">
    <property type="entry name" value="cNMP-bd_dom_sf"/>
</dbReference>
<sequence>MENFTEKDIDVFCRAPFFKDLSRKIVCDLFAAGDIFTFPKNTFVSAIGDNYDTVLFVLSGLLRVSAGSSSGRRVTFLLVKTAEPYNLLGPYLYRSRILEAQTLEDTRCLGLGGKSYRDFVERHPVIVHNILRWIGMGLDSANSRLLDLMEKKVENRILRVLSTLYDKFGSPLLFTSQEISEIAGTTPETTLRTMGMLRQMAIISTRRGKIWIHDSAALKDTEFGSLNI</sequence>
<dbReference type="EMBL" id="JACDUS010000022">
    <property type="protein sequence ID" value="MBA2883254.1"/>
    <property type="molecule type" value="Genomic_DNA"/>
</dbReference>
<evidence type="ECO:0000313" key="7">
    <source>
        <dbReference type="Proteomes" id="UP000525298"/>
    </source>
</evidence>
<dbReference type="InterPro" id="IPR014710">
    <property type="entry name" value="RmlC-like_jellyroll"/>
</dbReference>
<dbReference type="CDD" id="cd00038">
    <property type="entry name" value="CAP_ED"/>
    <property type="match status" value="1"/>
</dbReference>
<dbReference type="Proteomes" id="UP000525298">
    <property type="component" value="Unassembled WGS sequence"/>
</dbReference>
<keyword evidence="3" id="KW-0804">Transcription</keyword>
<dbReference type="AlphaFoldDB" id="A0A7W0CCT3"/>
<dbReference type="PROSITE" id="PS51063">
    <property type="entry name" value="HTH_CRP_2"/>
    <property type="match status" value="1"/>
</dbReference>
<evidence type="ECO:0000259" key="5">
    <source>
        <dbReference type="PROSITE" id="PS51063"/>
    </source>
</evidence>
<evidence type="ECO:0000313" key="6">
    <source>
        <dbReference type="EMBL" id="MBA2883254.1"/>
    </source>
</evidence>
<evidence type="ECO:0000259" key="4">
    <source>
        <dbReference type="PROSITE" id="PS50042"/>
    </source>
</evidence>
<name>A0A7W0CCT3_9BACT</name>
<proteinExistence type="predicted"/>
<dbReference type="InterPro" id="IPR000595">
    <property type="entry name" value="cNMP-bd_dom"/>
</dbReference>
<dbReference type="GO" id="GO:0003677">
    <property type="term" value="F:DNA binding"/>
    <property type="evidence" value="ECO:0007669"/>
    <property type="project" value="UniProtKB-KW"/>
</dbReference>
<dbReference type="SUPFAM" id="SSF51206">
    <property type="entry name" value="cAMP-binding domain-like"/>
    <property type="match status" value="1"/>
</dbReference>
<dbReference type="SUPFAM" id="SSF46785">
    <property type="entry name" value="Winged helix' DNA-binding domain"/>
    <property type="match status" value="1"/>
</dbReference>
<keyword evidence="2" id="KW-0238">DNA-binding</keyword>
<gene>
    <name evidence="6" type="ORF">HNR65_003616</name>
</gene>
<dbReference type="Pfam" id="PF13545">
    <property type="entry name" value="HTH_Crp_2"/>
    <property type="match status" value="1"/>
</dbReference>
<evidence type="ECO:0000256" key="2">
    <source>
        <dbReference type="ARBA" id="ARBA00023125"/>
    </source>
</evidence>
<comment type="caution">
    <text evidence="6">The sequence shown here is derived from an EMBL/GenBank/DDBJ whole genome shotgun (WGS) entry which is preliminary data.</text>
</comment>
<dbReference type="PROSITE" id="PS50042">
    <property type="entry name" value="CNMP_BINDING_3"/>
    <property type="match status" value="1"/>
</dbReference>
<dbReference type="Gene3D" id="2.60.120.10">
    <property type="entry name" value="Jelly Rolls"/>
    <property type="match status" value="1"/>
</dbReference>